<reference evidence="2 3" key="1">
    <citation type="submission" date="2024-04" db="EMBL/GenBank/DDBJ databases">
        <title>Polymorphospora sp. isolated from Baiyangdian Lake in Xiong'an New Area.</title>
        <authorList>
            <person name="Zhang X."/>
            <person name="Liu J."/>
        </authorList>
    </citation>
    <scope>NUCLEOTIDE SEQUENCE [LARGE SCALE GENOMIC DNA]</scope>
    <source>
        <strain evidence="2 3">2-325</strain>
    </source>
</reference>
<feature type="transmembrane region" description="Helical" evidence="1">
    <location>
        <begin position="541"/>
        <end position="564"/>
    </location>
</feature>
<sequence>MTSPNVGTVAVTVVASARDFARSLRQAVTREFQRAAGAMSKAITSSLKLTGLAAAAGIGATAIAGLASSIASALPVIAALGTTVATAAGSLIALPGVAAIAAAAVGTIRLGLSGMSESFKAIDADAKTFNATLKGLSKNGKSVARQLRSYKRVFDGLGLRLQNILLRNISTTMRVLVTRFLPPLTAGMEGLAAVLNAGVNRALRGLATAANALTLRSVFTSATATVSNLNRALQPVLQAMLDLVRVGAAVTAEFSAGVAGAITSVAERISELARNGEMAQMFRDGVAAAQQLFALGGDIIGIIGGIFRAAGSADGAGIFGFFDRLNRTVNSALGQGAIKSVFEELGRIGEALTPVLLTLLRALTPLAKAISDVAIAFAPGLDQIVAALAAGISALAPAVVALAPALTAVAGAIEPFAAVLAQLIDGFTPGLIILIDGLSAALRELAYGTAGARQGMSSAGKGAEGMGSLFEAAGQIGAALGEVLAAVAPTLRTLGSILASLITGAAPGFVVLLDAISLALFHLEPVVPLVAGAFAALAKAVAPLVATLGVALAGGLTTVSVVLTQLSTVLEPLIKQFAIAFTSALSALLPTMLELGTRALPALAQAGLALAQAFEPLAPILVQIVEEMIRQLLPHLPQITAAFIAMIPSLTQLGVLFAQYLLVAFEALRPYLPLIISAFVQLTPTILELVAALLPLLPMLVTLAIVFLQVFVESGQLHRMMTLLVIALTIAIGVIRAITAVLNVLTAPFRAVSGAADTFGTTVQRSASNALSAIRGLPGQISGALGNMGNLLYQAGRNVVQGLINGIRSMFGSLGTVASSMAGTIRNYLPFSPAKTGPLSGRGNPYYSGQSIAELLAGGMDSQTPIVAAAAGRLAAQVAFPASAYSAAPSAPTASHSEYHLHNGNATLEQLRALQERQATLARIGRAR</sequence>
<feature type="transmembrane region" description="Helical" evidence="1">
    <location>
        <begin position="49"/>
        <end position="80"/>
    </location>
</feature>
<evidence type="ECO:0000256" key="1">
    <source>
        <dbReference type="SAM" id="Phobius"/>
    </source>
</evidence>
<keyword evidence="1" id="KW-0472">Membrane</keyword>
<dbReference type="EMBL" id="JBCGDC010000011">
    <property type="protein sequence ID" value="MFB6392638.1"/>
    <property type="molecule type" value="Genomic_DNA"/>
</dbReference>
<keyword evidence="1" id="KW-0812">Transmembrane</keyword>
<keyword evidence="3" id="KW-1185">Reference proteome</keyword>
<feature type="transmembrane region" description="Helical" evidence="1">
    <location>
        <begin position="416"/>
        <end position="435"/>
    </location>
</feature>
<evidence type="ECO:0000313" key="2">
    <source>
        <dbReference type="EMBL" id="MFB6392638.1"/>
    </source>
</evidence>
<evidence type="ECO:0008006" key="4">
    <source>
        <dbReference type="Google" id="ProtNLM"/>
    </source>
</evidence>
<proteinExistence type="predicted"/>
<feature type="transmembrane region" description="Helical" evidence="1">
    <location>
        <begin position="576"/>
        <end position="593"/>
    </location>
</feature>
<accession>A0ABV5CKX4</accession>
<evidence type="ECO:0000313" key="3">
    <source>
        <dbReference type="Proteomes" id="UP001582793"/>
    </source>
</evidence>
<organism evidence="2 3">
    <name type="scientific">Polymorphospora lycopeni</name>
    <dbReference type="NCBI Taxonomy" id="3140240"/>
    <lineage>
        <taxon>Bacteria</taxon>
        <taxon>Bacillati</taxon>
        <taxon>Actinomycetota</taxon>
        <taxon>Actinomycetes</taxon>
        <taxon>Micromonosporales</taxon>
        <taxon>Micromonosporaceae</taxon>
        <taxon>Polymorphospora</taxon>
    </lineage>
</organism>
<feature type="transmembrane region" description="Helical" evidence="1">
    <location>
        <begin position="92"/>
        <end position="112"/>
    </location>
</feature>
<gene>
    <name evidence="2" type="ORF">AAFH96_05900</name>
</gene>
<keyword evidence="1" id="KW-1133">Transmembrane helix</keyword>
<dbReference type="RefSeq" id="WP_375733353.1">
    <property type="nucleotide sequence ID" value="NZ_JBCGDC010000011.1"/>
</dbReference>
<name>A0ABV5CKX4_9ACTN</name>
<dbReference type="Proteomes" id="UP001582793">
    <property type="component" value="Unassembled WGS sequence"/>
</dbReference>
<comment type="caution">
    <text evidence="2">The sequence shown here is derived from an EMBL/GenBank/DDBJ whole genome shotgun (WGS) entry which is preliminary data.</text>
</comment>
<feature type="transmembrane region" description="Helical" evidence="1">
    <location>
        <begin position="685"/>
        <end position="711"/>
    </location>
</feature>
<feature type="transmembrane region" description="Helical" evidence="1">
    <location>
        <begin position="723"/>
        <end position="745"/>
    </location>
</feature>
<feature type="transmembrane region" description="Helical" evidence="1">
    <location>
        <begin position="643"/>
        <end position="665"/>
    </location>
</feature>
<feature type="transmembrane region" description="Helical" evidence="1">
    <location>
        <begin position="497"/>
        <end position="521"/>
    </location>
</feature>
<protein>
    <recommendedName>
        <fullName evidence="4">Tape measure protein</fullName>
    </recommendedName>
</protein>
<feature type="transmembrane region" description="Helical" evidence="1">
    <location>
        <begin position="384"/>
        <end position="410"/>
    </location>
</feature>